<dbReference type="SUPFAM" id="SSF50118">
    <property type="entry name" value="Cell growth inhibitor/plasmid maintenance toxic component"/>
    <property type="match status" value="1"/>
</dbReference>
<protein>
    <submittedName>
        <fullName evidence="1">PemK-like, MazF-like toxin of type II toxin-antitoxin system</fullName>
    </submittedName>
</protein>
<gene>
    <name evidence="1" type="ORF">EMLJLAPB_01216</name>
</gene>
<proteinExistence type="predicted"/>
<reference evidence="1" key="1">
    <citation type="submission" date="2020-10" db="EMBL/GenBank/DDBJ databases">
        <authorList>
            <person name="Hahn C.J."/>
            <person name="Laso-Perez R."/>
            <person name="Vulcano F."/>
            <person name="Vaziourakis K.-M."/>
            <person name="Stokke R."/>
            <person name="Steen I.H."/>
            <person name="Teske A."/>
            <person name="Boetius A."/>
            <person name="Liebeke M."/>
            <person name="Amann R."/>
            <person name="Knittel K."/>
        </authorList>
    </citation>
    <scope>NUCLEOTIDE SEQUENCE</scope>
    <source>
        <strain evidence="1">Gfbio:e3339647-f889-4370-9287-4fb5cb688e4c:AG392D22_GoMArc1</strain>
    </source>
</reference>
<dbReference type="InterPro" id="IPR011067">
    <property type="entry name" value="Plasmid_toxin/cell-grow_inhib"/>
</dbReference>
<dbReference type="Pfam" id="PF02452">
    <property type="entry name" value="PemK_toxin"/>
    <property type="match status" value="1"/>
</dbReference>
<dbReference type="EMBL" id="CAJHIS010000065">
    <property type="protein sequence ID" value="CAD6495124.1"/>
    <property type="molecule type" value="Genomic_DNA"/>
</dbReference>
<accession>A0A811TH70</accession>
<dbReference type="GO" id="GO:0006402">
    <property type="term" value="P:mRNA catabolic process"/>
    <property type="evidence" value="ECO:0007669"/>
    <property type="project" value="TreeGrafter"/>
</dbReference>
<dbReference type="Proteomes" id="UP000634805">
    <property type="component" value="Unassembled WGS sequence"/>
</dbReference>
<dbReference type="Gene3D" id="2.30.30.110">
    <property type="match status" value="1"/>
</dbReference>
<evidence type="ECO:0000313" key="2">
    <source>
        <dbReference type="Proteomes" id="UP000634805"/>
    </source>
</evidence>
<sequence length="126" mass="14686">MSGKNMQRKNLQRSKMEQGDIVLIDFSYSDLKRSKFRPALVISNSRYNSTSLDVVVLRITSKPRREWAIKITNKDIESGFLEVESFVKVDSIFTIERKMVAKVVARLKEEKVDEVKMKLAELFEVR</sequence>
<dbReference type="AlphaFoldDB" id="A0A811TH70"/>
<organism evidence="1 2">
    <name type="scientific">Candidatus Argoarchaeum ethanivorans</name>
    <dbReference type="NCBI Taxonomy" id="2608793"/>
    <lineage>
        <taxon>Archaea</taxon>
        <taxon>Methanobacteriati</taxon>
        <taxon>Methanobacteriota</taxon>
        <taxon>Stenosarchaea group</taxon>
        <taxon>Methanomicrobia</taxon>
        <taxon>Methanosarcinales</taxon>
        <taxon>Methanosarcinales incertae sedis</taxon>
        <taxon>GOM Arc I cluster</taxon>
        <taxon>Candidatus Argoarchaeum</taxon>
    </lineage>
</organism>
<dbReference type="InterPro" id="IPR003477">
    <property type="entry name" value="PemK-like"/>
</dbReference>
<dbReference type="GO" id="GO:0003677">
    <property type="term" value="F:DNA binding"/>
    <property type="evidence" value="ECO:0007669"/>
    <property type="project" value="InterPro"/>
</dbReference>
<dbReference type="GO" id="GO:0016075">
    <property type="term" value="P:rRNA catabolic process"/>
    <property type="evidence" value="ECO:0007669"/>
    <property type="project" value="TreeGrafter"/>
</dbReference>
<evidence type="ECO:0000313" key="1">
    <source>
        <dbReference type="EMBL" id="CAD6495124.1"/>
    </source>
</evidence>
<dbReference type="GO" id="GO:0004521">
    <property type="term" value="F:RNA endonuclease activity"/>
    <property type="evidence" value="ECO:0007669"/>
    <property type="project" value="TreeGrafter"/>
</dbReference>
<dbReference type="PANTHER" id="PTHR33988">
    <property type="entry name" value="ENDORIBONUCLEASE MAZF-RELATED"/>
    <property type="match status" value="1"/>
</dbReference>
<name>A0A811TH70_9EURY</name>
<comment type="caution">
    <text evidence="1">The sequence shown here is derived from an EMBL/GenBank/DDBJ whole genome shotgun (WGS) entry which is preliminary data.</text>
</comment>